<sequence length="320" mass="37407">MLIIKPELEIPVCCDFHLDQEASFYCYQDEIMMCLQCKQDHEQFKIHSSNQHLHINKTELENYAQRLDFKLVELLAHVTRIKAILGDHISSKVRISSSEFMGNIKLIQEVLSPLHQDEIKKNQIIFLSKTQEIVETYLKTFDSEIIPKQYNVEAKDLLEQWLGFKANFELLYRGSRDGFRSDTFHEYCDYQGPTLTLVKSEFNKIFGGYASLSWSSKEKWQQDNQAFLFSMTHQTKHPLVKNKQQAMLCNSRGYMIVFGGGDLQIFDECDKQKVNNFSTLGMCYELPKGVQFMDKEASSYLAGDRYFEVIDIEVYRVSRK</sequence>
<accession>A0A078AN75</accession>
<evidence type="ECO:0000259" key="3">
    <source>
        <dbReference type="PROSITE" id="PS51886"/>
    </source>
</evidence>
<evidence type="ECO:0000313" key="4">
    <source>
        <dbReference type="EMBL" id="CDW83614.1"/>
    </source>
</evidence>
<keyword evidence="1" id="KW-0863">Zinc-finger</keyword>
<evidence type="ECO:0000313" key="5">
    <source>
        <dbReference type="Proteomes" id="UP000039865"/>
    </source>
</evidence>
<dbReference type="Gene3D" id="3.30.160.60">
    <property type="entry name" value="Classic Zinc Finger"/>
    <property type="match status" value="1"/>
</dbReference>
<protein>
    <submittedName>
        <fullName evidence="4">Tldc domain-containing protein</fullName>
    </submittedName>
</protein>
<dbReference type="InterPro" id="IPR000315">
    <property type="entry name" value="Znf_B-box"/>
</dbReference>
<evidence type="ECO:0000259" key="2">
    <source>
        <dbReference type="PROSITE" id="PS50119"/>
    </source>
</evidence>
<keyword evidence="5" id="KW-1185">Reference proteome</keyword>
<dbReference type="SUPFAM" id="SSF57845">
    <property type="entry name" value="B-box zinc-binding domain"/>
    <property type="match status" value="1"/>
</dbReference>
<dbReference type="InParanoid" id="A0A078AN75"/>
<dbReference type="SMART" id="SM00584">
    <property type="entry name" value="TLDc"/>
    <property type="match status" value="1"/>
</dbReference>
<dbReference type="Proteomes" id="UP000039865">
    <property type="component" value="Unassembled WGS sequence"/>
</dbReference>
<dbReference type="OrthoDB" id="431168at2759"/>
<dbReference type="OMA" id="YDIWIDS"/>
<dbReference type="EMBL" id="CCKQ01012000">
    <property type="protein sequence ID" value="CDW83614.1"/>
    <property type="molecule type" value="Genomic_DNA"/>
</dbReference>
<dbReference type="PANTHER" id="PTHR23354">
    <property type="entry name" value="NUCLEOLAR PROTEIN 7/ESTROGEN RECEPTOR COACTIVATOR-RELATED"/>
    <property type="match status" value="1"/>
</dbReference>
<keyword evidence="1" id="KW-0862">Zinc</keyword>
<reference evidence="4 5" key="1">
    <citation type="submission" date="2014-06" db="EMBL/GenBank/DDBJ databases">
        <authorList>
            <person name="Swart Estienne"/>
        </authorList>
    </citation>
    <scope>NUCLEOTIDE SEQUENCE [LARGE SCALE GENOMIC DNA]</scope>
    <source>
        <strain evidence="4 5">130c</strain>
    </source>
</reference>
<organism evidence="4 5">
    <name type="scientific">Stylonychia lemnae</name>
    <name type="common">Ciliate</name>
    <dbReference type="NCBI Taxonomy" id="5949"/>
    <lineage>
        <taxon>Eukaryota</taxon>
        <taxon>Sar</taxon>
        <taxon>Alveolata</taxon>
        <taxon>Ciliophora</taxon>
        <taxon>Intramacronucleata</taxon>
        <taxon>Spirotrichea</taxon>
        <taxon>Stichotrichia</taxon>
        <taxon>Sporadotrichida</taxon>
        <taxon>Oxytrichidae</taxon>
        <taxon>Stylonychinae</taxon>
        <taxon>Stylonychia</taxon>
    </lineage>
</organism>
<gene>
    <name evidence="4" type="primary">Contig17384.g18494</name>
    <name evidence="4" type="ORF">STYLEM_12662</name>
</gene>
<dbReference type="InterPro" id="IPR006571">
    <property type="entry name" value="TLDc_dom"/>
</dbReference>
<dbReference type="GO" id="GO:0008270">
    <property type="term" value="F:zinc ion binding"/>
    <property type="evidence" value="ECO:0007669"/>
    <property type="project" value="UniProtKB-KW"/>
</dbReference>
<proteinExistence type="predicted"/>
<feature type="domain" description="B box-type" evidence="2">
    <location>
        <begin position="9"/>
        <end position="52"/>
    </location>
</feature>
<name>A0A078AN75_STYLE</name>
<keyword evidence="1" id="KW-0479">Metal-binding</keyword>
<dbReference type="Pfam" id="PF07534">
    <property type="entry name" value="TLD"/>
    <property type="match status" value="1"/>
</dbReference>
<feature type="domain" description="TLDc" evidence="3">
    <location>
        <begin position="144"/>
        <end position="318"/>
    </location>
</feature>
<dbReference type="PROSITE" id="PS50119">
    <property type="entry name" value="ZF_BBOX"/>
    <property type="match status" value="1"/>
</dbReference>
<dbReference type="PROSITE" id="PS51886">
    <property type="entry name" value="TLDC"/>
    <property type="match status" value="1"/>
</dbReference>
<dbReference type="AlphaFoldDB" id="A0A078AN75"/>
<evidence type="ECO:0000256" key="1">
    <source>
        <dbReference type="PROSITE-ProRule" id="PRU00024"/>
    </source>
</evidence>